<sequence>MKKDPGTDAAANDTPAATYGVLPGANSSAGQDSEKEVIAYSTEEMAWGTEGGKQTLWVMNRTLNDIAFKVRCSNNKAFWIQPVFGVIESSGAAEINVNRNANVPIKNDKIVVCCAKYTIKDGALEAFFKRPTTITEDKEIHQIAAAPNAEQQGNVLAQNESQLTMMKC</sequence>
<dbReference type="InterPro" id="IPR013783">
    <property type="entry name" value="Ig-like_fold"/>
</dbReference>
<dbReference type="Pfam" id="PF00635">
    <property type="entry name" value="Motile_Sperm"/>
    <property type="match status" value="1"/>
</dbReference>
<gene>
    <name evidence="4" type="primary">Acey_s0081.g1457</name>
    <name evidence="4" type="ORF">Y032_0081g1457</name>
</gene>
<evidence type="ECO:0000313" key="5">
    <source>
        <dbReference type="Proteomes" id="UP000024635"/>
    </source>
</evidence>
<name>A0A016TSJ1_9BILA</name>
<dbReference type="Proteomes" id="UP000024635">
    <property type="component" value="Unassembled WGS sequence"/>
</dbReference>
<dbReference type="InterPro" id="IPR008962">
    <property type="entry name" value="PapD-like_sf"/>
</dbReference>
<feature type="domain" description="MSP" evidence="3">
    <location>
        <begin position="18"/>
        <end position="168"/>
    </location>
</feature>
<reference evidence="5" key="1">
    <citation type="journal article" date="2015" name="Nat. Genet.">
        <title>The genome and transcriptome of the zoonotic hookworm Ancylostoma ceylanicum identify infection-specific gene families.</title>
        <authorList>
            <person name="Schwarz E.M."/>
            <person name="Hu Y."/>
            <person name="Antoshechkin I."/>
            <person name="Miller M.M."/>
            <person name="Sternberg P.W."/>
            <person name="Aroian R.V."/>
        </authorList>
    </citation>
    <scope>NUCLEOTIDE SEQUENCE</scope>
    <source>
        <strain evidence="5">HY135</strain>
    </source>
</reference>
<feature type="compositionally biased region" description="Low complexity" evidence="2">
    <location>
        <begin position="7"/>
        <end position="18"/>
    </location>
</feature>
<organism evidence="4 5">
    <name type="scientific">Ancylostoma ceylanicum</name>
    <dbReference type="NCBI Taxonomy" id="53326"/>
    <lineage>
        <taxon>Eukaryota</taxon>
        <taxon>Metazoa</taxon>
        <taxon>Ecdysozoa</taxon>
        <taxon>Nematoda</taxon>
        <taxon>Chromadorea</taxon>
        <taxon>Rhabditida</taxon>
        <taxon>Rhabditina</taxon>
        <taxon>Rhabditomorpha</taxon>
        <taxon>Strongyloidea</taxon>
        <taxon>Ancylostomatidae</taxon>
        <taxon>Ancylostomatinae</taxon>
        <taxon>Ancylostoma</taxon>
    </lineage>
</organism>
<proteinExistence type="predicted"/>
<dbReference type="OrthoDB" id="264603at2759"/>
<evidence type="ECO:0000256" key="2">
    <source>
        <dbReference type="SAM" id="MobiDB-lite"/>
    </source>
</evidence>
<evidence type="ECO:0000259" key="3">
    <source>
        <dbReference type="PROSITE" id="PS50202"/>
    </source>
</evidence>
<dbReference type="SUPFAM" id="SSF49354">
    <property type="entry name" value="PapD-like"/>
    <property type="match status" value="1"/>
</dbReference>
<keyword evidence="1" id="KW-0206">Cytoskeleton</keyword>
<comment type="caution">
    <text evidence="4">The sequence shown here is derived from an EMBL/GenBank/DDBJ whole genome shotgun (WGS) entry which is preliminary data.</text>
</comment>
<dbReference type="PANTHER" id="PTHR22947:SF39">
    <property type="entry name" value="MSP DOMAIN-CONTAINING PROTEIN"/>
    <property type="match status" value="1"/>
</dbReference>
<keyword evidence="5" id="KW-1185">Reference proteome</keyword>
<dbReference type="EMBL" id="JARK01001417">
    <property type="protein sequence ID" value="EYC05577.1"/>
    <property type="molecule type" value="Genomic_DNA"/>
</dbReference>
<dbReference type="AlphaFoldDB" id="A0A016TSJ1"/>
<dbReference type="InterPro" id="IPR000535">
    <property type="entry name" value="MSP_dom"/>
</dbReference>
<feature type="region of interest" description="Disordered" evidence="2">
    <location>
        <begin position="1"/>
        <end position="33"/>
    </location>
</feature>
<protein>
    <recommendedName>
        <fullName evidence="1">Major sperm protein</fullName>
    </recommendedName>
</protein>
<evidence type="ECO:0000313" key="4">
    <source>
        <dbReference type="EMBL" id="EYC05577.1"/>
    </source>
</evidence>
<dbReference type="InterPro" id="IPR051774">
    <property type="entry name" value="Sperm-specific_class_P"/>
</dbReference>
<dbReference type="Gene3D" id="2.60.40.10">
    <property type="entry name" value="Immunoglobulins"/>
    <property type="match status" value="1"/>
</dbReference>
<accession>A0A016TSJ1</accession>
<dbReference type="PROSITE" id="PS50202">
    <property type="entry name" value="MSP"/>
    <property type="match status" value="1"/>
</dbReference>
<evidence type="ECO:0000256" key="1">
    <source>
        <dbReference type="RuleBase" id="RU003425"/>
    </source>
</evidence>
<keyword evidence="1" id="KW-0963">Cytoplasm</keyword>
<dbReference type="PANTHER" id="PTHR22947">
    <property type="entry name" value="MAJOR SPERM PROTEIN"/>
    <property type="match status" value="1"/>
</dbReference>
<comment type="function">
    <text evidence="1">Central component in molecular interactions underlying sperm crawling. Forms an extensive filament system that extends from sperm villipoda, along the leading edge of the pseudopod.</text>
</comment>